<keyword evidence="3" id="KW-1185">Reference proteome</keyword>
<dbReference type="InterPro" id="IPR052512">
    <property type="entry name" value="4CMD/NDH-1_regulator"/>
</dbReference>
<protein>
    <submittedName>
        <fullName evidence="2">4-carboxymuconolactone decarboxylase</fullName>
    </submittedName>
</protein>
<accession>A0A4Q7NMB3</accession>
<reference evidence="2 3" key="1">
    <citation type="submission" date="2019-02" db="EMBL/GenBank/DDBJ databases">
        <title>Genomic Encyclopedia of Type Strains, Phase IV (KMG-IV): sequencing the most valuable type-strain genomes for metagenomic binning, comparative biology and taxonomic classification.</title>
        <authorList>
            <person name="Goeker M."/>
        </authorList>
    </citation>
    <scope>NUCLEOTIDE SEQUENCE [LARGE SCALE GENOMIC DNA]</scope>
    <source>
        <strain evidence="2 3">K24</strain>
    </source>
</reference>
<evidence type="ECO:0000313" key="2">
    <source>
        <dbReference type="EMBL" id="RZS86299.1"/>
    </source>
</evidence>
<dbReference type="Proteomes" id="UP000292445">
    <property type="component" value="Unassembled WGS sequence"/>
</dbReference>
<dbReference type="InterPro" id="IPR003779">
    <property type="entry name" value="CMD-like"/>
</dbReference>
<dbReference type="GO" id="GO:0051920">
    <property type="term" value="F:peroxiredoxin activity"/>
    <property type="evidence" value="ECO:0007669"/>
    <property type="project" value="InterPro"/>
</dbReference>
<dbReference type="OrthoDB" id="9801400at2"/>
<gene>
    <name evidence="2" type="ORF">EV675_2339</name>
</gene>
<sequence length="128" mass="13935">MGERFDKGLAVRKQVLGEAPVAQRVSSAQGELNADLQQYLTEFAWGDIWSRRQLSLRDRSLATIAMLAAQNRPTELKTHIGGAINNGMTMEEVAEVFLHAAVYCGFPAAMTCMRLAREVAAAREGAPG</sequence>
<dbReference type="InterPro" id="IPR029032">
    <property type="entry name" value="AhpD-like"/>
</dbReference>
<evidence type="ECO:0000259" key="1">
    <source>
        <dbReference type="Pfam" id="PF02627"/>
    </source>
</evidence>
<dbReference type="RefSeq" id="WP_130357404.1">
    <property type="nucleotide sequence ID" value="NZ_SGXC01000001.1"/>
</dbReference>
<dbReference type="PANTHER" id="PTHR33570">
    <property type="entry name" value="4-CARBOXYMUCONOLACTONE DECARBOXYLASE FAMILY PROTEIN"/>
    <property type="match status" value="1"/>
</dbReference>
<dbReference type="AlphaFoldDB" id="A0A4Q7NMB3"/>
<evidence type="ECO:0000313" key="3">
    <source>
        <dbReference type="Proteomes" id="UP000292445"/>
    </source>
</evidence>
<feature type="domain" description="Carboxymuconolactone decarboxylase-like" evidence="1">
    <location>
        <begin position="35"/>
        <end position="118"/>
    </location>
</feature>
<dbReference type="EMBL" id="SGXC01000001">
    <property type="protein sequence ID" value="RZS86299.1"/>
    <property type="molecule type" value="Genomic_DNA"/>
</dbReference>
<organism evidence="2 3">
    <name type="scientific">Pigmentiphaga kullae</name>
    <dbReference type="NCBI Taxonomy" id="151784"/>
    <lineage>
        <taxon>Bacteria</taxon>
        <taxon>Pseudomonadati</taxon>
        <taxon>Pseudomonadota</taxon>
        <taxon>Betaproteobacteria</taxon>
        <taxon>Burkholderiales</taxon>
        <taxon>Alcaligenaceae</taxon>
        <taxon>Pigmentiphaga</taxon>
    </lineage>
</organism>
<dbReference type="Gene3D" id="1.20.1290.10">
    <property type="entry name" value="AhpD-like"/>
    <property type="match status" value="1"/>
</dbReference>
<comment type="caution">
    <text evidence="2">The sequence shown here is derived from an EMBL/GenBank/DDBJ whole genome shotgun (WGS) entry which is preliminary data.</text>
</comment>
<name>A0A4Q7NMB3_9BURK</name>
<proteinExistence type="predicted"/>
<dbReference type="SUPFAM" id="SSF69118">
    <property type="entry name" value="AhpD-like"/>
    <property type="match status" value="1"/>
</dbReference>
<dbReference type="PANTHER" id="PTHR33570:SF2">
    <property type="entry name" value="CARBOXYMUCONOLACTONE DECARBOXYLASE-LIKE DOMAIN-CONTAINING PROTEIN"/>
    <property type="match status" value="1"/>
</dbReference>
<dbReference type="Pfam" id="PF02627">
    <property type="entry name" value="CMD"/>
    <property type="match status" value="1"/>
</dbReference>